<dbReference type="InterPro" id="IPR000980">
    <property type="entry name" value="SH2"/>
</dbReference>
<dbReference type="GeneID" id="16070230"/>
<dbReference type="AlphaFoldDB" id="F2UMK7"/>
<keyword evidence="5" id="KW-1185">Reference proteome</keyword>
<dbReference type="Pfam" id="PF00017">
    <property type="entry name" value="SH2"/>
    <property type="match status" value="1"/>
</dbReference>
<dbReference type="OrthoDB" id="3175255at2759"/>
<dbReference type="GO" id="GO:0035591">
    <property type="term" value="F:signaling adaptor activity"/>
    <property type="evidence" value="ECO:0007669"/>
    <property type="project" value="TreeGrafter"/>
</dbReference>
<name>F2UMK7_SALR5</name>
<dbReference type="GO" id="GO:0016477">
    <property type="term" value="P:cell migration"/>
    <property type="evidence" value="ECO:0007669"/>
    <property type="project" value="TreeGrafter"/>
</dbReference>
<dbReference type="GO" id="GO:0005737">
    <property type="term" value="C:cytoplasm"/>
    <property type="evidence" value="ECO:0007669"/>
    <property type="project" value="TreeGrafter"/>
</dbReference>
<evidence type="ECO:0000256" key="2">
    <source>
        <dbReference type="PROSITE-ProRule" id="PRU00191"/>
    </source>
</evidence>
<dbReference type="CDD" id="cd00173">
    <property type="entry name" value="SH2"/>
    <property type="match status" value="1"/>
</dbReference>
<feature type="domain" description="SH2" evidence="3">
    <location>
        <begin position="71"/>
        <end position="158"/>
    </location>
</feature>
<dbReference type="SMART" id="SM00252">
    <property type="entry name" value="SH2"/>
    <property type="match status" value="1"/>
</dbReference>
<evidence type="ECO:0000259" key="3">
    <source>
        <dbReference type="PROSITE" id="PS50001"/>
    </source>
</evidence>
<gene>
    <name evidence="4" type="ORF">PTSG_09422</name>
</gene>
<dbReference type="RefSeq" id="XP_004989679.1">
    <property type="nucleotide sequence ID" value="XM_004989622.1"/>
</dbReference>
<evidence type="ECO:0000313" key="5">
    <source>
        <dbReference type="Proteomes" id="UP000007799"/>
    </source>
</evidence>
<dbReference type="PROSITE" id="PS50001">
    <property type="entry name" value="SH2"/>
    <property type="match status" value="1"/>
</dbReference>
<evidence type="ECO:0000256" key="1">
    <source>
        <dbReference type="ARBA" id="ARBA00022999"/>
    </source>
</evidence>
<dbReference type="SUPFAM" id="SSF55550">
    <property type="entry name" value="SH2 domain"/>
    <property type="match status" value="1"/>
</dbReference>
<protein>
    <recommendedName>
        <fullName evidence="3">SH2 domain-containing protein</fullName>
    </recommendedName>
</protein>
<dbReference type="Proteomes" id="UP000007799">
    <property type="component" value="Unassembled WGS sequence"/>
</dbReference>
<evidence type="ECO:0000313" key="4">
    <source>
        <dbReference type="EMBL" id="EGD78356.1"/>
    </source>
</evidence>
<dbReference type="PANTHER" id="PTHR19969:SF5">
    <property type="entry name" value="CRK-LIKE PROTEIN"/>
    <property type="match status" value="1"/>
</dbReference>
<sequence>MDTLTKQHLDLLHAMDGFNEAALGSYFEIHPDGQYTADQYMDVEVPGQDQYMAVSPSWLNNQQSLLKKQPWFRAAPYGRREAVDELQAAPVGTFVVRPSSDTGKYAISVKRKNGNVDHMLILPSWGGPDSTAPGQTQYRIGTYSSALFNTVPKLIAYYVVHPYFDDEMLAGIVLPEEQEGGYNYMDVCPVRK</sequence>
<dbReference type="GO" id="GO:0007167">
    <property type="term" value="P:enzyme-linked receptor protein signaling pathway"/>
    <property type="evidence" value="ECO:0007669"/>
    <property type="project" value="TreeGrafter"/>
</dbReference>
<organism evidence="4 5">
    <name type="scientific">Salpingoeca rosetta (strain ATCC 50818 / BSB-021)</name>
    <dbReference type="NCBI Taxonomy" id="946362"/>
    <lineage>
        <taxon>Eukaryota</taxon>
        <taxon>Choanoflagellata</taxon>
        <taxon>Craspedida</taxon>
        <taxon>Salpingoecidae</taxon>
        <taxon>Salpingoeca</taxon>
    </lineage>
</organism>
<dbReference type="Gene3D" id="3.30.505.10">
    <property type="entry name" value="SH2 domain"/>
    <property type="match status" value="1"/>
</dbReference>
<keyword evidence="1 2" id="KW-0727">SH2 domain</keyword>
<accession>F2UMK7</accession>
<dbReference type="InParanoid" id="F2UMK7"/>
<dbReference type="PANTHER" id="PTHR19969">
    <property type="entry name" value="SH2-SH3 ADAPTOR PROTEIN-RELATED"/>
    <property type="match status" value="1"/>
</dbReference>
<proteinExistence type="predicted"/>
<dbReference type="InterPro" id="IPR036860">
    <property type="entry name" value="SH2_dom_sf"/>
</dbReference>
<dbReference type="InterPro" id="IPR051184">
    <property type="entry name" value="Tyrosine-phos_adapter"/>
</dbReference>
<reference evidence="4" key="1">
    <citation type="submission" date="2009-08" db="EMBL/GenBank/DDBJ databases">
        <title>Annotation of Salpingoeca rosetta.</title>
        <authorList>
            <consortium name="The Broad Institute Genome Sequencing Platform"/>
            <person name="Russ C."/>
            <person name="Cuomo C."/>
            <person name="Burger G."/>
            <person name="Gray M.W."/>
            <person name="Holland P.W.H."/>
            <person name="King N."/>
            <person name="Lang F.B.F."/>
            <person name="Roger A.J."/>
            <person name="Ruiz-Trillo I."/>
            <person name="Young S.K."/>
            <person name="Zeng Q."/>
            <person name="Gargeya S."/>
            <person name="Alvarado L."/>
            <person name="Berlin A."/>
            <person name="Chapman S.B."/>
            <person name="Chen Z."/>
            <person name="Freedman E."/>
            <person name="Gellesch M."/>
            <person name="Goldberg J."/>
            <person name="Griggs A."/>
            <person name="Gujja S."/>
            <person name="Heilman E."/>
            <person name="Heiman D."/>
            <person name="Howarth C."/>
            <person name="Mehta T."/>
            <person name="Neiman D."/>
            <person name="Pearson M."/>
            <person name="Roberts A."/>
            <person name="Saif S."/>
            <person name="Shea T."/>
            <person name="Shenoy N."/>
            <person name="Sisk P."/>
            <person name="Stolte C."/>
            <person name="Sykes S."/>
            <person name="White J."/>
            <person name="Yandava C."/>
            <person name="Haas B."/>
            <person name="Nusbaum C."/>
            <person name="Birren B."/>
        </authorList>
    </citation>
    <scope>NUCLEOTIDE SEQUENCE</scope>
    <source>
        <strain evidence="4">ATCC 50818</strain>
    </source>
</reference>
<dbReference type="GO" id="GO:0030971">
    <property type="term" value="F:receptor tyrosine kinase binding"/>
    <property type="evidence" value="ECO:0007669"/>
    <property type="project" value="TreeGrafter"/>
</dbReference>
<dbReference type="EMBL" id="GL832982">
    <property type="protein sequence ID" value="EGD78356.1"/>
    <property type="molecule type" value="Genomic_DNA"/>
</dbReference>
<dbReference type="KEGG" id="sre:PTSG_09422"/>